<dbReference type="EMBL" id="BRPK01000004">
    <property type="protein sequence ID" value="GLB38019.1"/>
    <property type="molecule type" value="Genomic_DNA"/>
</dbReference>
<dbReference type="AlphaFoldDB" id="A0A9P3UKE6"/>
<gene>
    <name evidence="2" type="ORF">LshimejAT787_0410700</name>
</gene>
<sequence>MLHCTSSPQKSKPSFLYPPTAQTHSKLAPPAAPKVASAFPVAPINLPVATWSREWQKWYIYLSLPDPTRPPKLAPDTQATRPPTKSLTVTMKFAILSTITSVLAFAVSAQAQAGAGGSATIMPAPGATDSASSSAAGAPGAGAGAGTATGTAISVLPSIPAGPGHSSAPAAGTGGSHATGSSVAGGGAPATGAGAGTMPANPGAPTKSGAATTSARTSTSSNAAAPLVAGEAGAVAALLGGVIAAVL</sequence>
<feature type="compositionally biased region" description="Low complexity" evidence="1">
    <location>
        <begin position="196"/>
        <end position="217"/>
    </location>
</feature>
<protein>
    <submittedName>
        <fullName evidence="2">Uncharacterized protein</fullName>
    </submittedName>
</protein>
<keyword evidence="3" id="KW-1185">Reference proteome</keyword>
<dbReference type="Proteomes" id="UP001063166">
    <property type="component" value="Unassembled WGS sequence"/>
</dbReference>
<evidence type="ECO:0000313" key="3">
    <source>
        <dbReference type="Proteomes" id="UP001063166"/>
    </source>
</evidence>
<feature type="compositionally biased region" description="Low complexity" evidence="1">
    <location>
        <begin position="126"/>
        <end position="138"/>
    </location>
</feature>
<evidence type="ECO:0000313" key="2">
    <source>
        <dbReference type="EMBL" id="GLB38019.1"/>
    </source>
</evidence>
<accession>A0A9P3UKE6</accession>
<reference evidence="2" key="1">
    <citation type="submission" date="2022-07" db="EMBL/GenBank/DDBJ databases">
        <title>The genome of Lyophyllum shimeji provides insight into the initial evolution of ectomycorrhizal fungal genome.</title>
        <authorList>
            <person name="Kobayashi Y."/>
            <person name="Shibata T."/>
            <person name="Hirakawa H."/>
            <person name="Shigenobu S."/>
            <person name="Nishiyama T."/>
            <person name="Yamada A."/>
            <person name="Hasebe M."/>
            <person name="Kawaguchi M."/>
        </authorList>
    </citation>
    <scope>NUCLEOTIDE SEQUENCE</scope>
    <source>
        <strain evidence="2">AT787</strain>
    </source>
</reference>
<name>A0A9P3UKE6_LYOSH</name>
<comment type="caution">
    <text evidence="2">The sequence shown here is derived from an EMBL/GenBank/DDBJ whole genome shotgun (WGS) entry which is preliminary data.</text>
</comment>
<evidence type="ECO:0000256" key="1">
    <source>
        <dbReference type="SAM" id="MobiDB-lite"/>
    </source>
</evidence>
<feature type="compositionally biased region" description="Gly residues" evidence="1">
    <location>
        <begin position="172"/>
        <end position="195"/>
    </location>
</feature>
<organism evidence="2 3">
    <name type="scientific">Lyophyllum shimeji</name>
    <name type="common">Hon-shimeji</name>
    <name type="synonym">Tricholoma shimeji</name>
    <dbReference type="NCBI Taxonomy" id="47721"/>
    <lineage>
        <taxon>Eukaryota</taxon>
        <taxon>Fungi</taxon>
        <taxon>Dikarya</taxon>
        <taxon>Basidiomycota</taxon>
        <taxon>Agaricomycotina</taxon>
        <taxon>Agaricomycetes</taxon>
        <taxon>Agaricomycetidae</taxon>
        <taxon>Agaricales</taxon>
        <taxon>Tricholomatineae</taxon>
        <taxon>Lyophyllaceae</taxon>
        <taxon>Lyophyllum</taxon>
    </lineage>
</organism>
<feature type="compositionally biased region" description="Low complexity" evidence="1">
    <location>
        <begin position="161"/>
        <end position="171"/>
    </location>
</feature>
<feature type="region of interest" description="Disordered" evidence="1">
    <location>
        <begin position="126"/>
        <end position="217"/>
    </location>
</feature>
<proteinExistence type="predicted"/>